<reference evidence="9" key="1">
    <citation type="submission" date="2011-04" db="EMBL/GenBank/DDBJ databases">
        <title>Complete sequence of Cellvibrio gilvus ATCC 13127.</title>
        <authorList>
            <person name="Lucas S."/>
            <person name="Han J."/>
            <person name="Lapidus A."/>
            <person name="Cheng J.-F."/>
            <person name="Goodwin L."/>
            <person name="Pitluck S."/>
            <person name="Peters L."/>
            <person name="Munk A."/>
            <person name="Detter J.C."/>
            <person name="Han C."/>
            <person name="Tapia R."/>
            <person name="Land M."/>
            <person name="Hauser L."/>
            <person name="Kyrpides N."/>
            <person name="Ivanova N."/>
            <person name="Ovchinnikova G."/>
            <person name="Pagani I."/>
            <person name="Mead D."/>
            <person name="Brumm P."/>
            <person name="Woyke T."/>
        </authorList>
    </citation>
    <scope>NUCLEOTIDE SEQUENCE [LARGE SCALE GENOMIC DNA]</scope>
    <source>
        <strain evidence="9">ATCC 13127 / NRRL B-14078</strain>
    </source>
</reference>
<evidence type="ECO:0000256" key="2">
    <source>
        <dbReference type="ARBA" id="ARBA00022618"/>
    </source>
</evidence>
<comment type="similarity">
    <text evidence="7">Belongs to the CrgA family.</text>
</comment>
<keyword evidence="9" id="KW-1185">Reference proteome</keyword>
<evidence type="ECO:0000256" key="5">
    <source>
        <dbReference type="ARBA" id="ARBA00023136"/>
    </source>
</evidence>
<feature type="transmembrane region" description="Helical" evidence="7">
    <location>
        <begin position="27"/>
        <end position="49"/>
    </location>
</feature>
<dbReference type="eggNOG" id="ENOG5032ZHR">
    <property type="taxonomic scope" value="Bacteria"/>
</dbReference>
<feature type="transmembrane region" description="Helical" evidence="7">
    <location>
        <begin position="61"/>
        <end position="80"/>
    </location>
</feature>
<dbReference type="Pfam" id="PF06781">
    <property type="entry name" value="CrgA"/>
    <property type="match status" value="1"/>
</dbReference>
<evidence type="ECO:0000313" key="8">
    <source>
        <dbReference type="EMBL" id="AEI10557.1"/>
    </source>
</evidence>
<dbReference type="KEGG" id="cga:Celgi_0023"/>
<dbReference type="RefSeq" id="WP_013882087.1">
    <property type="nucleotide sequence ID" value="NC_015671.1"/>
</dbReference>
<dbReference type="STRING" id="593907.Celgi_0023"/>
<evidence type="ECO:0000256" key="1">
    <source>
        <dbReference type="ARBA" id="ARBA00022475"/>
    </source>
</evidence>
<name>F8A237_CELGA</name>
<organism evidence="8 9">
    <name type="scientific">Cellulomonas gilvus (strain ATCC 13127 / NRRL B-14078)</name>
    <name type="common">Cellvibrio gilvus</name>
    <dbReference type="NCBI Taxonomy" id="593907"/>
    <lineage>
        <taxon>Bacteria</taxon>
        <taxon>Bacillati</taxon>
        <taxon>Actinomycetota</taxon>
        <taxon>Actinomycetes</taxon>
        <taxon>Micrococcales</taxon>
        <taxon>Cellulomonadaceae</taxon>
        <taxon>Cellulomonas</taxon>
    </lineage>
</organism>
<evidence type="ECO:0000256" key="4">
    <source>
        <dbReference type="ARBA" id="ARBA00022989"/>
    </source>
</evidence>
<comment type="function">
    <text evidence="7">Involved in cell division.</text>
</comment>
<accession>F8A237</accession>
<sequence>MPESRSRKKATYTPPTQKAAVKPNPRWWVPVMLGLMLLGLVWIVVFYIGRATNGSSLLIPFLGGWNLAAGAAVIIAGFAMTTRWR</sequence>
<dbReference type="InterPro" id="IPR009619">
    <property type="entry name" value="CrgA"/>
</dbReference>
<evidence type="ECO:0000256" key="3">
    <source>
        <dbReference type="ARBA" id="ARBA00022692"/>
    </source>
</evidence>
<comment type="subcellular location">
    <subcellularLocation>
        <location evidence="7">Cell membrane</location>
        <topology evidence="7">Multi-pass membrane protein</topology>
    </subcellularLocation>
</comment>
<keyword evidence="5 7" id="KW-0472">Membrane</keyword>
<dbReference type="Proteomes" id="UP000000485">
    <property type="component" value="Chromosome"/>
</dbReference>
<dbReference type="AlphaFoldDB" id="F8A237"/>
<keyword evidence="3 7" id="KW-0812">Transmembrane</keyword>
<evidence type="ECO:0000313" key="9">
    <source>
        <dbReference type="Proteomes" id="UP000000485"/>
    </source>
</evidence>
<dbReference type="GO" id="GO:0051301">
    <property type="term" value="P:cell division"/>
    <property type="evidence" value="ECO:0007669"/>
    <property type="project" value="UniProtKB-UniRule"/>
</dbReference>
<evidence type="ECO:0000256" key="7">
    <source>
        <dbReference type="HAMAP-Rule" id="MF_00631"/>
    </source>
</evidence>
<keyword evidence="6 7" id="KW-0131">Cell cycle</keyword>
<keyword evidence="4 7" id="KW-1133">Transmembrane helix</keyword>
<dbReference type="GO" id="GO:0005886">
    <property type="term" value="C:plasma membrane"/>
    <property type="evidence" value="ECO:0007669"/>
    <property type="project" value="UniProtKB-SubCell"/>
</dbReference>
<dbReference type="HAMAP" id="MF_00631">
    <property type="entry name" value="CrgA"/>
    <property type="match status" value="1"/>
</dbReference>
<keyword evidence="2 7" id="KW-0132">Cell division</keyword>
<evidence type="ECO:0000256" key="6">
    <source>
        <dbReference type="ARBA" id="ARBA00023306"/>
    </source>
</evidence>
<keyword evidence="1 7" id="KW-1003">Cell membrane</keyword>
<protein>
    <recommendedName>
        <fullName evidence="7">Cell division protein CrgA</fullName>
    </recommendedName>
</protein>
<dbReference type="EMBL" id="CP002665">
    <property type="protein sequence ID" value="AEI10557.1"/>
    <property type="molecule type" value="Genomic_DNA"/>
</dbReference>
<dbReference type="HOGENOM" id="CLU_149126_1_0_11"/>
<gene>
    <name evidence="7" type="primary">crgA</name>
    <name evidence="8" type="ordered locus">Celgi_0023</name>
</gene>
<proteinExistence type="inferred from homology"/>